<dbReference type="EMBL" id="BLZH01000004">
    <property type="protein sequence ID" value="GFP54428.1"/>
    <property type="molecule type" value="Genomic_DNA"/>
</dbReference>
<dbReference type="Gene3D" id="1.25.40.20">
    <property type="entry name" value="Ankyrin repeat-containing domain"/>
    <property type="match status" value="2"/>
</dbReference>
<dbReference type="PROSITE" id="PS50088">
    <property type="entry name" value="ANK_REPEAT"/>
    <property type="match status" value="1"/>
</dbReference>
<organism evidence="2 3">
    <name type="scientific">Trichoderma asperellum</name>
    <name type="common">Filamentous fungus</name>
    <dbReference type="NCBI Taxonomy" id="101201"/>
    <lineage>
        <taxon>Eukaryota</taxon>
        <taxon>Fungi</taxon>
        <taxon>Dikarya</taxon>
        <taxon>Ascomycota</taxon>
        <taxon>Pezizomycotina</taxon>
        <taxon>Sordariomycetes</taxon>
        <taxon>Hypocreomycetidae</taxon>
        <taxon>Hypocreales</taxon>
        <taxon>Hypocreaceae</taxon>
        <taxon>Trichoderma</taxon>
    </lineage>
</organism>
<keyword evidence="1" id="KW-0040">ANK repeat</keyword>
<comment type="caution">
    <text evidence="2">The sequence shown here is derived from an EMBL/GenBank/DDBJ whole genome shotgun (WGS) entry which is preliminary data.</text>
</comment>
<feature type="repeat" description="ANK" evidence="1">
    <location>
        <begin position="263"/>
        <end position="295"/>
    </location>
</feature>
<protein>
    <submittedName>
        <fullName evidence="2">Ankyrin repeat domain-containing protein 17</fullName>
    </submittedName>
</protein>
<gene>
    <name evidence="2" type="ORF">TASIC1_0004005200</name>
</gene>
<dbReference type="SMART" id="SM00248">
    <property type="entry name" value="ANK"/>
    <property type="match status" value="4"/>
</dbReference>
<sequence length="457" mass="51077">MIDEERGVWMLPHASVAEYFESKGWTRWECDAFASKVCLGYLENFQVDGPFESVTFANYVRWYWYRHVERYDGWLGVNTDEEAADSNLVEALKRFLGSPDESSDSYQRWSKSFYTDTFEPTNFALFAVCNYGFYYILRDWWLGGKITEEMALQQNVNGQNSLTLAAGSNCDPICRHLAGLIDVMHPDASRHAGALVAAFESGNYDILKWLVMEADADVNFPFRGRLGELTAAQLAAIHFPDLLQWMVDHDAVDLEKENNESSHVGNILIAAAFYGNIESIRILLKAGANVNAAVKNGNYGSPLVAAVGGVYKEDHVEMVKTLLDSGADPNLHLIGGMHGGVLEALMMNTFTDEYSENLVRKIQHMLLEVGADPADLLERGGHGSALAAAAFYGRKDNLRVMIDRVGTERAISTLSQSRHPDNQRFYSEVRFRRQDTAIYLASEVGVSKHILDTIGLE</sequence>
<dbReference type="InterPro" id="IPR002110">
    <property type="entry name" value="Ankyrin_rpt"/>
</dbReference>
<dbReference type="PANTHER" id="PTHR46224:SF6">
    <property type="entry name" value="ANKYRIN REPEAT FAMILY PROTEIN"/>
    <property type="match status" value="1"/>
</dbReference>
<evidence type="ECO:0000313" key="3">
    <source>
        <dbReference type="Proteomes" id="UP000517252"/>
    </source>
</evidence>
<accession>A0A6V8QTR4</accession>
<evidence type="ECO:0000256" key="1">
    <source>
        <dbReference type="PROSITE-ProRule" id="PRU00023"/>
    </source>
</evidence>
<dbReference type="Proteomes" id="UP000517252">
    <property type="component" value="Unassembled WGS sequence"/>
</dbReference>
<dbReference type="InterPro" id="IPR036770">
    <property type="entry name" value="Ankyrin_rpt-contain_sf"/>
</dbReference>
<dbReference type="OrthoDB" id="7464126at2759"/>
<dbReference type="SUPFAM" id="SSF48403">
    <property type="entry name" value="Ankyrin repeat"/>
    <property type="match status" value="1"/>
</dbReference>
<dbReference type="InterPro" id="IPR051616">
    <property type="entry name" value="Cul2-RING_E3_ligase_SR"/>
</dbReference>
<evidence type="ECO:0000313" key="2">
    <source>
        <dbReference type="EMBL" id="GFP54428.1"/>
    </source>
</evidence>
<name>A0A6V8QTR4_TRIAP</name>
<reference evidence="2 3" key="1">
    <citation type="submission" date="2020-07" db="EMBL/GenBank/DDBJ databases">
        <title>Trichoderma asperellum IC-1 whole genome shotgun sequence.</title>
        <authorList>
            <person name="Kanamasa S."/>
            <person name="Takahashi H."/>
        </authorList>
    </citation>
    <scope>NUCLEOTIDE SEQUENCE [LARGE SCALE GENOMIC DNA]</scope>
    <source>
        <strain evidence="2 3">IC-1</strain>
    </source>
</reference>
<dbReference type="PANTHER" id="PTHR46224">
    <property type="entry name" value="ANKYRIN REPEAT FAMILY PROTEIN"/>
    <property type="match status" value="1"/>
</dbReference>
<dbReference type="Pfam" id="PF12796">
    <property type="entry name" value="Ank_2"/>
    <property type="match status" value="1"/>
</dbReference>
<dbReference type="AlphaFoldDB" id="A0A6V8QTR4"/>
<proteinExistence type="predicted"/>
<dbReference type="Pfam" id="PF00023">
    <property type="entry name" value="Ank"/>
    <property type="match status" value="1"/>
</dbReference>